<organism evidence="3 4">
    <name type="scientific">Hydnum rufescens UP504</name>
    <dbReference type="NCBI Taxonomy" id="1448309"/>
    <lineage>
        <taxon>Eukaryota</taxon>
        <taxon>Fungi</taxon>
        <taxon>Dikarya</taxon>
        <taxon>Basidiomycota</taxon>
        <taxon>Agaricomycotina</taxon>
        <taxon>Agaricomycetes</taxon>
        <taxon>Cantharellales</taxon>
        <taxon>Hydnaceae</taxon>
        <taxon>Hydnum</taxon>
    </lineage>
</organism>
<keyword evidence="1" id="KW-0175">Coiled coil</keyword>
<comment type="caution">
    <text evidence="3">The sequence shown here is derived from an EMBL/GenBank/DDBJ whole genome shotgun (WGS) entry which is preliminary data.</text>
</comment>
<dbReference type="Proteomes" id="UP000886523">
    <property type="component" value="Unassembled WGS sequence"/>
</dbReference>
<evidence type="ECO:0000256" key="2">
    <source>
        <dbReference type="SAM" id="MobiDB-lite"/>
    </source>
</evidence>
<gene>
    <name evidence="3" type="ORF">BS47DRAFT_1335108</name>
</gene>
<feature type="coiled-coil region" evidence="1">
    <location>
        <begin position="10"/>
        <end position="37"/>
    </location>
</feature>
<dbReference type="OrthoDB" id="3366922at2759"/>
<feature type="compositionally biased region" description="Basic and acidic residues" evidence="2">
    <location>
        <begin position="146"/>
        <end position="156"/>
    </location>
</feature>
<feature type="region of interest" description="Disordered" evidence="2">
    <location>
        <begin position="646"/>
        <end position="675"/>
    </location>
</feature>
<sequence length="675" mass="74000">MAENRRIEIEAEMKAEMDRLKTKFQFKQQELETARLRFAMGGGPPSTLQRTRYAAPQSTQPTPGPSRLQNHRNGNMSIPMTDVSPSRRRIATPLSARSPEAINGKIEPIAFPGFHDSFAPRGPGASKVNASISPRTSPRKGKGKGKAIEKTNKDISRPPQSPILLSQHQQHSPGATRDTDRNPFDELPVEEHHVQDGGVTGSSLDVLPLDEGRDCLHRVIFTHCAPPIGKEAPQLTMQLLLSTTIPSPLQDTSRDINGVGHGYGQYIRACGNLLNLFGHTSGLTLKTTIPSAGDLAEDSTYQALVKVVGESVLQVANILHIHKLDAPLYGLLDLIKFLVLLFPSFRSFFLVTISQPGSSTLTTLLCNCMRSFHPSSDLPASPSSHRTKSLDVLLADAIGSIGLDIMEALTWNIPDVQAHLLETISSDSSMFMNLLSPSQPPWLIQRSVYLLLCLSLRPQLLASFIGSNSGSNLVVLPYARHLTRSIVGFFANLCILHDKTSIILETYSNLVPSLVLCLTDAADRFWEEDEDFANGSTEDHDALIKVLVPALCLIHHLFYGMEVNSQPSLSADLPHILQQAASLPAYNGLDHTFIVTMTRLGYADVPEWLGAERVMLIDDVAEVAREMLELFVGGPEADLIVSAYVPDDEDKIHPDEETQDEEPSNDAEIMDTDDS</sequence>
<feature type="region of interest" description="Disordered" evidence="2">
    <location>
        <begin position="39"/>
        <end position="87"/>
    </location>
</feature>
<protein>
    <submittedName>
        <fullName evidence="3">Uncharacterized protein</fullName>
    </submittedName>
</protein>
<dbReference type="EMBL" id="MU128909">
    <property type="protein sequence ID" value="KAF9521006.1"/>
    <property type="molecule type" value="Genomic_DNA"/>
</dbReference>
<feature type="compositionally biased region" description="Polar residues" evidence="2">
    <location>
        <begin position="163"/>
        <end position="173"/>
    </location>
</feature>
<dbReference type="AlphaFoldDB" id="A0A9P6BB90"/>
<feature type="region of interest" description="Disordered" evidence="2">
    <location>
        <begin position="115"/>
        <end position="184"/>
    </location>
</feature>
<name>A0A9P6BB90_9AGAM</name>
<evidence type="ECO:0000256" key="1">
    <source>
        <dbReference type="SAM" id="Coils"/>
    </source>
</evidence>
<reference evidence="3" key="1">
    <citation type="journal article" date="2020" name="Nat. Commun.">
        <title>Large-scale genome sequencing of mycorrhizal fungi provides insights into the early evolution of symbiotic traits.</title>
        <authorList>
            <person name="Miyauchi S."/>
            <person name="Kiss E."/>
            <person name="Kuo A."/>
            <person name="Drula E."/>
            <person name="Kohler A."/>
            <person name="Sanchez-Garcia M."/>
            <person name="Morin E."/>
            <person name="Andreopoulos B."/>
            <person name="Barry K.W."/>
            <person name="Bonito G."/>
            <person name="Buee M."/>
            <person name="Carver A."/>
            <person name="Chen C."/>
            <person name="Cichocki N."/>
            <person name="Clum A."/>
            <person name="Culley D."/>
            <person name="Crous P.W."/>
            <person name="Fauchery L."/>
            <person name="Girlanda M."/>
            <person name="Hayes R.D."/>
            <person name="Keri Z."/>
            <person name="LaButti K."/>
            <person name="Lipzen A."/>
            <person name="Lombard V."/>
            <person name="Magnuson J."/>
            <person name="Maillard F."/>
            <person name="Murat C."/>
            <person name="Nolan M."/>
            <person name="Ohm R.A."/>
            <person name="Pangilinan J."/>
            <person name="Pereira M.F."/>
            <person name="Perotto S."/>
            <person name="Peter M."/>
            <person name="Pfister S."/>
            <person name="Riley R."/>
            <person name="Sitrit Y."/>
            <person name="Stielow J.B."/>
            <person name="Szollosi G."/>
            <person name="Zifcakova L."/>
            <person name="Stursova M."/>
            <person name="Spatafora J.W."/>
            <person name="Tedersoo L."/>
            <person name="Vaario L.M."/>
            <person name="Yamada A."/>
            <person name="Yan M."/>
            <person name="Wang P."/>
            <person name="Xu J."/>
            <person name="Bruns T."/>
            <person name="Baldrian P."/>
            <person name="Vilgalys R."/>
            <person name="Dunand C."/>
            <person name="Henrissat B."/>
            <person name="Grigoriev I.V."/>
            <person name="Hibbett D."/>
            <person name="Nagy L.G."/>
            <person name="Martin F.M."/>
        </authorList>
    </citation>
    <scope>NUCLEOTIDE SEQUENCE</scope>
    <source>
        <strain evidence="3">UP504</strain>
    </source>
</reference>
<feature type="compositionally biased region" description="Acidic residues" evidence="2">
    <location>
        <begin position="657"/>
        <end position="675"/>
    </location>
</feature>
<accession>A0A9P6BB90</accession>
<proteinExistence type="predicted"/>
<keyword evidence="4" id="KW-1185">Reference proteome</keyword>
<evidence type="ECO:0000313" key="4">
    <source>
        <dbReference type="Proteomes" id="UP000886523"/>
    </source>
</evidence>
<evidence type="ECO:0000313" key="3">
    <source>
        <dbReference type="EMBL" id="KAF9521006.1"/>
    </source>
</evidence>
<feature type="compositionally biased region" description="Polar residues" evidence="2">
    <location>
        <begin position="46"/>
        <end position="78"/>
    </location>
</feature>